<dbReference type="SUPFAM" id="SSF143422">
    <property type="entry name" value="Transposase IS200-like"/>
    <property type="match status" value="1"/>
</dbReference>
<gene>
    <name evidence="2" type="ORF">SAMN04488132_104250</name>
</gene>
<dbReference type="STRING" id="413434.SAMN04488132_104250"/>
<dbReference type="SMART" id="SM01321">
    <property type="entry name" value="Y1_Tnp"/>
    <property type="match status" value="1"/>
</dbReference>
<dbReference type="Proteomes" id="UP000190888">
    <property type="component" value="Unassembled WGS sequence"/>
</dbReference>
<dbReference type="GO" id="GO:0003677">
    <property type="term" value="F:DNA binding"/>
    <property type="evidence" value="ECO:0007669"/>
    <property type="project" value="InterPro"/>
</dbReference>
<dbReference type="InterPro" id="IPR002686">
    <property type="entry name" value="Transposase_17"/>
</dbReference>
<organism evidence="2 3">
    <name type="scientific">Sediminibacterium ginsengisoli</name>
    <dbReference type="NCBI Taxonomy" id="413434"/>
    <lineage>
        <taxon>Bacteria</taxon>
        <taxon>Pseudomonadati</taxon>
        <taxon>Bacteroidota</taxon>
        <taxon>Chitinophagia</taxon>
        <taxon>Chitinophagales</taxon>
        <taxon>Chitinophagaceae</taxon>
        <taxon>Sediminibacterium</taxon>
    </lineage>
</organism>
<keyword evidence="3" id="KW-1185">Reference proteome</keyword>
<dbReference type="EMBL" id="FUWH01000004">
    <property type="protein sequence ID" value="SJZ78439.1"/>
    <property type="molecule type" value="Genomic_DNA"/>
</dbReference>
<evidence type="ECO:0000313" key="3">
    <source>
        <dbReference type="Proteomes" id="UP000190888"/>
    </source>
</evidence>
<dbReference type="Gene3D" id="3.30.70.1290">
    <property type="entry name" value="Transposase IS200-like"/>
    <property type="match status" value="1"/>
</dbReference>
<dbReference type="PANTHER" id="PTHR34322">
    <property type="entry name" value="TRANSPOSASE, Y1_TNP DOMAIN-CONTAINING"/>
    <property type="match status" value="1"/>
</dbReference>
<sequence length="206" mass="24616">MLHPSKFYHIYNHANGDENLFREEKNYYFFLEKTSKYLTEYLSIYAYCLMPNHFHLLVRIHDEQSICQVLSTSNAYNKMSEMNQVDSMYRKISKSFANLCSSYTQSYNKIYARKGSLFMPNFKTNDIENDLSFCALVHYIHANPVHHGFVKDISDWKFSSFHALCSDKPTKLERNYVLDIFGNKQAFLNYHSRPIDRKYKWHDYTV</sequence>
<dbReference type="GO" id="GO:0004803">
    <property type="term" value="F:transposase activity"/>
    <property type="evidence" value="ECO:0007669"/>
    <property type="project" value="InterPro"/>
</dbReference>
<name>A0A1T4NGR9_9BACT</name>
<accession>A0A1T4NGR9</accession>
<protein>
    <submittedName>
        <fullName evidence="2">Transposase IS200 like</fullName>
    </submittedName>
</protein>
<evidence type="ECO:0000259" key="1">
    <source>
        <dbReference type="SMART" id="SM01321"/>
    </source>
</evidence>
<dbReference type="PANTHER" id="PTHR34322:SF2">
    <property type="entry name" value="TRANSPOSASE IS200-LIKE DOMAIN-CONTAINING PROTEIN"/>
    <property type="match status" value="1"/>
</dbReference>
<evidence type="ECO:0000313" key="2">
    <source>
        <dbReference type="EMBL" id="SJZ78439.1"/>
    </source>
</evidence>
<dbReference type="OrthoDB" id="9788881at2"/>
<feature type="domain" description="Transposase IS200-like" evidence="1">
    <location>
        <begin position="3"/>
        <end position="143"/>
    </location>
</feature>
<proteinExistence type="predicted"/>
<dbReference type="AlphaFoldDB" id="A0A1T4NGR9"/>
<reference evidence="2 3" key="1">
    <citation type="submission" date="2017-02" db="EMBL/GenBank/DDBJ databases">
        <authorList>
            <person name="Peterson S.W."/>
        </authorList>
    </citation>
    <scope>NUCLEOTIDE SEQUENCE [LARGE SCALE GENOMIC DNA]</scope>
    <source>
        <strain evidence="2 3">DSM 22335</strain>
    </source>
</reference>
<dbReference type="GO" id="GO:0006313">
    <property type="term" value="P:DNA transposition"/>
    <property type="evidence" value="ECO:0007669"/>
    <property type="project" value="InterPro"/>
</dbReference>
<dbReference type="InterPro" id="IPR036515">
    <property type="entry name" value="Transposase_17_sf"/>
</dbReference>